<evidence type="ECO:0000313" key="3">
    <source>
        <dbReference type="EMBL" id="HIZ90198.1"/>
    </source>
</evidence>
<feature type="domain" description="DUF4213" evidence="2">
    <location>
        <begin position="7"/>
        <end position="88"/>
    </location>
</feature>
<dbReference type="InterPro" id="IPR025251">
    <property type="entry name" value="DUF4213"/>
</dbReference>
<organism evidence="3 4">
    <name type="scientific">Candidatus Mucispirillum faecigallinarum</name>
    <dbReference type="NCBI Taxonomy" id="2838699"/>
    <lineage>
        <taxon>Bacteria</taxon>
        <taxon>Pseudomonadati</taxon>
        <taxon>Deferribacterota</taxon>
        <taxon>Deferribacteres</taxon>
        <taxon>Deferribacterales</taxon>
        <taxon>Mucispirillaceae</taxon>
        <taxon>Mucispirillum</taxon>
    </lineage>
</organism>
<dbReference type="Pfam" id="PF04016">
    <property type="entry name" value="DUF364"/>
    <property type="match status" value="1"/>
</dbReference>
<dbReference type="SUPFAM" id="SSF159713">
    <property type="entry name" value="Dhaf3308-like"/>
    <property type="match status" value="1"/>
</dbReference>
<proteinExistence type="predicted"/>
<feature type="domain" description="Putative heavy-metal chelation" evidence="1">
    <location>
        <begin position="109"/>
        <end position="237"/>
    </location>
</feature>
<sequence length="251" mass="28224">MDKWKIYDELIDNIEDNYSVEYCFISPHWVGVKSQMGLGLAMRMADSPITTKLTGSMKGMKLKDLAAYAKSWDFHEASIGMAAVNSYYNGKNNKSLANINESTSNLSIFDLIKEQVKGKNVTIAGHFPNIEKLREICNLTILERKPDLLRYDLPDPACEYILPNQDYFFTTAVTLINKTLPRLLELSKNAKTYIVGPTTPLTDILIKYGIECLSGSIVLDEENAKELFLEGAILQAVIKKKCIKMVNILKA</sequence>
<protein>
    <submittedName>
        <fullName evidence="3">DUF364 domain-containing protein</fullName>
    </submittedName>
</protein>
<comment type="caution">
    <text evidence="3">The sequence shown here is derived from an EMBL/GenBank/DDBJ whole genome shotgun (WGS) entry which is preliminary data.</text>
</comment>
<dbReference type="Proteomes" id="UP000824176">
    <property type="component" value="Unassembled WGS sequence"/>
</dbReference>
<evidence type="ECO:0000313" key="4">
    <source>
        <dbReference type="Proteomes" id="UP000824176"/>
    </source>
</evidence>
<reference evidence="3" key="1">
    <citation type="journal article" date="2021" name="PeerJ">
        <title>Extensive microbial diversity within the chicken gut microbiome revealed by metagenomics and culture.</title>
        <authorList>
            <person name="Gilroy R."/>
            <person name="Ravi A."/>
            <person name="Getino M."/>
            <person name="Pursley I."/>
            <person name="Horton D.L."/>
            <person name="Alikhan N.F."/>
            <person name="Baker D."/>
            <person name="Gharbi K."/>
            <person name="Hall N."/>
            <person name="Watson M."/>
            <person name="Adriaenssens E.M."/>
            <person name="Foster-Nyarko E."/>
            <person name="Jarju S."/>
            <person name="Secka A."/>
            <person name="Antonio M."/>
            <person name="Oren A."/>
            <person name="Chaudhuri R.R."/>
            <person name="La Ragione R."/>
            <person name="Hildebrand F."/>
            <person name="Pallen M.J."/>
        </authorList>
    </citation>
    <scope>NUCLEOTIDE SEQUENCE</scope>
    <source>
        <strain evidence="3">ChiW4-1371</strain>
    </source>
</reference>
<name>A0A9D2GUB8_9BACT</name>
<evidence type="ECO:0000259" key="1">
    <source>
        <dbReference type="Pfam" id="PF04016"/>
    </source>
</evidence>
<dbReference type="Pfam" id="PF13938">
    <property type="entry name" value="DUF4213"/>
    <property type="match status" value="1"/>
</dbReference>
<reference evidence="3" key="2">
    <citation type="submission" date="2021-04" db="EMBL/GenBank/DDBJ databases">
        <authorList>
            <person name="Gilroy R."/>
        </authorList>
    </citation>
    <scope>NUCLEOTIDE SEQUENCE</scope>
    <source>
        <strain evidence="3">ChiW4-1371</strain>
    </source>
</reference>
<evidence type="ECO:0000259" key="2">
    <source>
        <dbReference type="Pfam" id="PF13938"/>
    </source>
</evidence>
<dbReference type="AlphaFoldDB" id="A0A9D2GUB8"/>
<dbReference type="Gene3D" id="3.30.390.100">
    <property type="match status" value="1"/>
</dbReference>
<gene>
    <name evidence="3" type="ORF">H9804_09640</name>
</gene>
<dbReference type="Gene3D" id="3.40.50.11590">
    <property type="match status" value="1"/>
</dbReference>
<accession>A0A9D2GUB8</accession>
<dbReference type="EMBL" id="DXAQ01000143">
    <property type="protein sequence ID" value="HIZ90198.1"/>
    <property type="molecule type" value="Genomic_DNA"/>
</dbReference>
<dbReference type="InterPro" id="IPR007161">
    <property type="entry name" value="DUF364"/>
</dbReference>